<protein>
    <submittedName>
        <fullName evidence="1">Uncharacterized protein</fullName>
    </submittedName>
</protein>
<dbReference type="AlphaFoldDB" id="A0A8A1LIC4"/>
<sequence>MSANVALTALCNFDESRVDIMASHAGRRGVGLRGGYLGKWRHNEGEDCHSHVPVSRYGMLDWLCSRFRISSKEETFFLQRKVVY</sequence>
<organism evidence="1 2">
    <name type="scientific">Ajellomyces capsulatus (strain H88)</name>
    <name type="common">Darling's disease fungus</name>
    <name type="synonym">Histoplasma capsulatum</name>
    <dbReference type="NCBI Taxonomy" id="544711"/>
    <lineage>
        <taxon>Eukaryota</taxon>
        <taxon>Fungi</taxon>
        <taxon>Dikarya</taxon>
        <taxon>Ascomycota</taxon>
        <taxon>Pezizomycotina</taxon>
        <taxon>Eurotiomycetes</taxon>
        <taxon>Eurotiomycetidae</taxon>
        <taxon>Onygenales</taxon>
        <taxon>Ajellomycetaceae</taxon>
        <taxon>Histoplasma</taxon>
    </lineage>
</organism>
<evidence type="ECO:0000313" key="1">
    <source>
        <dbReference type="EMBL" id="QSS53676.1"/>
    </source>
</evidence>
<dbReference type="VEuPathDB" id="FungiDB:I7I53_01003"/>
<gene>
    <name evidence="1" type="ORF">I7I53_01003</name>
</gene>
<name>A0A8A1LIC4_AJEC8</name>
<evidence type="ECO:0000313" key="2">
    <source>
        <dbReference type="Proteomes" id="UP000663419"/>
    </source>
</evidence>
<proteinExistence type="predicted"/>
<accession>A0A8A1LIC4</accession>
<dbReference type="Proteomes" id="UP000663419">
    <property type="component" value="Chromosome 3"/>
</dbReference>
<dbReference type="EMBL" id="CP069104">
    <property type="protein sequence ID" value="QSS53676.1"/>
    <property type="molecule type" value="Genomic_DNA"/>
</dbReference>
<reference evidence="1" key="1">
    <citation type="submission" date="2021-01" db="EMBL/GenBank/DDBJ databases">
        <title>Chromosome-level genome assembly of a human fungal pathogen reveals clustering of transcriptionally co-regulated genes.</title>
        <authorList>
            <person name="Voorhies M."/>
            <person name="Cohen S."/>
            <person name="Shea T.P."/>
            <person name="Petrus S."/>
            <person name="Munoz J.F."/>
            <person name="Poplawski S."/>
            <person name="Goldman W.E."/>
            <person name="Michael T."/>
            <person name="Cuomo C.A."/>
            <person name="Sil A."/>
            <person name="Beyhan S."/>
        </authorList>
    </citation>
    <scope>NUCLEOTIDE SEQUENCE</scope>
    <source>
        <strain evidence="1">H88</strain>
    </source>
</reference>